<evidence type="ECO:0000259" key="3">
    <source>
        <dbReference type="Pfam" id="PF00534"/>
    </source>
</evidence>
<accession>A0A8J4H8P6</accession>
<gene>
    <name evidence="4" type="ORF">ENY07_02105</name>
</gene>
<evidence type="ECO:0000256" key="1">
    <source>
        <dbReference type="ARBA" id="ARBA00022676"/>
    </source>
</evidence>
<organism evidence="4">
    <name type="scientific">Acidicaldus sp</name>
    <dbReference type="NCBI Taxonomy" id="1872105"/>
    <lineage>
        <taxon>Bacteria</taxon>
        <taxon>Pseudomonadati</taxon>
        <taxon>Pseudomonadota</taxon>
        <taxon>Alphaproteobacteria</taxon>
        <taxon>Acetobacterales</taxon>
        <taxon>Acetobacteraceae</taxon>
        <taxon>Acidicaldus</taxon>
    </lineage>
</organism>
<name>A0A8J4H8P6_9PROT</name>
<evidence type="ECO:0000256" key="2">
    <source>
        <dbReference type="ARBA" id="ARBA00022679"/>
    </source>
</evidence>
<sequence length="350" mass="36846">MSEIALLVPAPFATVSGGYAYDRRMVEGLRQAGHAVRVIELAGAFPIADARAQTGAAQALASVPEAVIAVIDGLALPAFAPENPALARAVGLIRHPSALETGFSETARADLRALECRLLPRLARVIATSPLTAERLEKEFAVAPARLAVVVPGTDAAVRSHGAGGGVVQVLSVGALVPRKGADVLIRALARLFDLDWRLTIVGSSTRDPAYAGRIRELIAELGLDARVRLVGEVDEAVLDRLWREADIFALATHWEGYGMTVAEALKRGLPVAVCTGGAAAALVPEEAGVFAPPGDEEALSKALRRLIFDHELRRAMAETAWQAGALLPDWPTQVRAFAAALLAERPAVA</sequence>
<dbReference type="InterPro" id="IPR001296">
    <property type="entry name" value="Glyco_trans_1"/>
</dbReference>
<dbReference type="GO" id="GO:0016757">
    <property type="term" value="F:glycosyltransferase activity"/>
    <property type="evidence" value="ECO:0007669"/>
    <property type="project" value="UniProtKB-KW"/>
</dbReference>
<protein>
    <submittedName>
        <fullName evidence="4">Glycosyltransferase</fullName>
    </submittedName>
</protein>
<dbReference type="Pfam" id="PF00534">
    <property type="entry name" value="Glycos_transf_1"/>
    <property type="match status" value="1"/>
</dbReference>
<dbReference type="Gene3D" id="3.40.50.2000">
    <property type="entry name" value="Glycogen Phosphorylase B"/>
    <property type="match status" value="1"/>
</dbReference>
<evidence type="ECO:0000313" key="4">
    <source>
        <dbReference type="EMBL" id="HGC42003.1"/>
    </source>
</evidence>
<comment type="caution">
    <text evidence="4">The sequence shown here is derived from an EMBL/GenBank/DDBJ whole genome shotgun (WGS) entry which is preliminary data.</text>
</comment>
<dbReference type="PANTHER" id="PTHR12526">
    <property type="entry name" value="GLYCOSYLTRANSFERASE"/>
    <property type="match status" value="1"/>
</dbReference>
<keyword evidence="1" id="KW-0328">Glycosyltransferase</keyword>
<keyword evidence="2" id="KW-0808">Transferase</keyword>
<reference evidence="4" key="1">
    <citation type="journal article" date="2020" name="mSystems">
        <title>Genome- and Community-Level Interaction Insights into Carbon Utilization and Element Cycling Functions of Hydrothermarchaeota in Hydrothermal Sediment.</title>
        <authorList>
            <person name="Zhou Z."/>
            <person name="Liu Y."/>
            <person name="Xu W."/>
            <person name="Pan J."/>
            <person name="Luo Z.H."/>
            <person name="Li M."/>
        </authorList>
    </citation>
    <scope>NUCLEOTIDE SEQUENCE</scope>
    <source>
        <strain evidence="4">SpSt-997</strain>
    </source>
</reference>
<feature type="domain" description="Glycosyl transferase family 1" evidence="3">
    <location>
        <begin position="161"/>
        <end position="321"/>
    </location>
</feature>
<dbReference type="SUPFAM" id="SSF53756">
    <property type="entry name" value="UDP-Glycosyltransferase/glycogen phosphorylase"/>
    <property type="match status" value="1"/>
</dbReference>
<proteinExistence type="predicted"/>
<dbReference type="AlphaFoldDB" id="A0A8J4H8P6"/>
<dbReference type="CDD" id="cd03801">
    <property type="entry name" value="GT4_PimA-like"/>
    <property type="match status" value="1"/>
</dbReference>
<dbReference type="PANTHER" id="PTHR12526:SF510">
    <property type="entry name" value="D-INOSITOL 3-PHOSPHATE GLYCOSYLTRANSFERASE"/>
    <property type="match status" value="1"/>
</dbReference>
<dbReference type="EMBL" id="DTQM01000041">
    <property type="protein sequence ID" value="HGC42003.1"/>
    <property type="molecule type" value="Genomic_DNA"/>
</dbReference>